<dbReference type="Proteomes" id="UP001642482">
    <property type="component" value="Unassembled WGS sequence"/>
</dbReference>
<proteinExistence type="predicted"/>
<evidence type="ECO:0000313" key="2">
    <source>
        <dbReference type="Proteomes" id="UP001642482"/>
    </source>
</evidence>
<evidence type="ECO:0000313" key="1">
    <source>
        <dbReference type="EMBL" id="CAK7238178.1"/>
    </source>
</evidence>
<accession>A0ABP0D1E3</accession>
<organism evidence="1 2">
    <name type="scientific">Sporothrix eucalyptigena</name>
    <dbReference type="NCBI Taxonomy" id="1812306"/>
    <lineage>
        <taxon>Eukaryota</taxon>
        <taxon>Fungi</taxon>
        <taxon>Dikarya</taxon>
        <taxon>Ascomycota</taxon>
        <taxon>Pezizomycotina</taxon>
        <taxon>Sordariomycetes</taxon>
        <taxon>Sordariomycetidae</taxon>
        <taxon>Ophiostomatales</taxon>
        <taxon>Ophiostomataceae</taxon>
        <taxon>Sporothrix</taxon>
    </lineage>
</organism>
<gene>
    <name evidence="1" type="ORF">SEUCBS140593_010404</name>
</gene>
<dbReference type="EMBL" id="CAWUHD010000213">
    <property type="protein sequence ID" value="CAK7238178.1"/>
    <property type="molecule type" value="Genomic_DNA"/>
</dbReference>
<name>A0ABP0D1E3_9PEZI</name>
<comment type="caution">
    <text evidence="1">The sequence shown here is derived from an EMBL/GenBank/DDBJ whole genome shotgun (WGS) entry which is preliminary data.</text>
</comment>
<keyword evidence="2" id="KW-1185">Reference proteome</keyword>
<reference evidence="1 2" key="1">
    <citation type="submission" date="2024-01" db="EMBL/GenBank/DDBJ databases">
        <authorList>
            <person name="Allen C."/>
            <person name="Tagirdzhanova G."/>
        </authorList>
    </citation>
    <scope>NUCLEOTIDE SEQUENCE [LARGE SCALE GENOMIC DNA]</scope>
</reference>
<sequence>MNVLLFDDIQFKSSLWKKRGSFETRTNTKFPEVTVNQANGRQPRLTSHIIAFAANISHTSELIPKLERPDQYAIVGEYLIKTFNAVLARMMIGRVAIAPQL</sequence>
<protein>
    <submittedName>
        <fullName evidence="1">Uncharacterized protein</fullName>
    </submittedName>
</protein>